<evidence type="ECO:0000313" key="2">
    <source>
        <dbReference type="Proteomes" id="UP000499080"/>
    </source>
</evidence>
<reference evidence="1 2" key="1">
    <citation type="journal article" date="2019" name="Sci. Rep.">
        <title>Orb-weaving spider Araneus ventricosus genome elucidates the spidroin gene catalogue.</title>
        <authorList>
            <person name="Kono N."/>
            <person name="Nakamura H."/>
            <person name="Ohtoshi R."/>
            <person name="Moran D.A.P."/>
            <person name="Shinohara A."/>
            <person name="Yoshida Y."/>
            <person name="Fujiwara M."/>
            <person name="Mori M."/>
            <person name="Tomita M."/>
            <person name="Arakawa K."/>
        </authorList>
    </citation>
    <scope>NUCLEOTIDE SEQUENCE [LARGE SCALE GENOMIC DNA]</scope>
</reference>
<proteinExistence type="predicted"/>
<accession>A0A4Y2E434</accession>
<evidence type="ECO:0000313" key="1">
    <source>
        <dbReference type="EMBL" id="GBM22595.1"/>
    </source>
</evidence>
<name>A0A4Y2E434_ARAVE</name>
<dbReference type="AlphaFoldDB" id="A0A4Y2E434"/>
<sequence length="106" mass="11951">MHTEEGCWTTLSILPRDRYRLSGGGRRGSKSPDRRCAGKIGADYPPLVLAFAIYLFLRTSQIVVRSQELWVAKVTTRREGFYGRHSATSYGAASLHEVYARLLFKA</sequence>
<gene>
    <name evidence="1" type="ORF">AVEN_63076_1</name>
</gene>
<dbReference type="Proteomes" id="UP000499080">
    <property type="component" value="Unassembled WGS sequence"/>
</dbReference>
<keyword evidence="2" id="KW-1185">Reference proteome</keyword>
<organism evidence="1 2">
    <name type="scientific">Araneus ventricosus</name>
    <name type="common">Orbweaver spider</name>
    <name type="synonym">Epeira ventricosa</name>
    <dbReference type="NCBI Taxonomy" id="182803"/>
    <lineage>
        <taxon>Eukaryota</taxon>
        <taxon>Metazoa</taxon>
        <taxon>Ecdysozoa</taxon>
        <taxon>Arthropoda</taxon>
        <taxon>Chelicerata</taxon>
        <taxon>Arachnida</taxon>
        <taxon>Araneae</taxon>
        <taxon>Araneomorphae</taxon>
        <taxon>Entelegynae</taxon>
        <taxon>Araneoidea</taxon>
        <taxon>Araneidae</taxon>
        <taxon>Araneus</taxon>
    </lineage>
</organism>
<comment type="caution">
    <text evidence="1">The sequence shown here is derived from an EMBL/GenBank/DDBJ whole genome shotgun (WGS) entry which is preliminary data.</text>
</comment>
<protein>
    <submittedName>
        <fullName evidence="1">Uncharacterized protein</fullName>
    </submittedName>
</protein>
<dbReference type="EMBL" id="BGPR01091268">
    <property type="protein sequence ID" value="GBM22595.1"/>
    <property type="molecule type" value="Genomic_DNA"/>
</dbReference>